<dbReference type="Proteomes" id="UP000295711">
    <property type="component" value="Unassembled WGS sequence"/>
</dbReference>
<proteinExistence type="inferred from homology"/>
<sequence length="332" mass="37084">MNVLVTGATGFVGGHLVPELLKRNFKVICLVRNMEKGKVLKKKYGEINLIQGDVTKPETLKGISENIDYVIHLAAMGHVSAVTEESFKQFVDINEIGTKNLIKEFLSSKQLKKFIHFSSTAAMGPALSPVLDEQSLPNPKTPYQRSKYRSEQIVIKAFKEHQFPGLIVRPCMIYGPGGYGEFHKFCRLMKKGVFPKVGLGKNLTPLVYVKDVVSATILALGNGHPGESYIIASEQSIPMDELRKDIVNAIGTKSPYFFVPSFLALFGAKVIETLFPILGKEPIVTYANIKSTIVDRTFDINKAKSELEYEPSYSFEEGIEKTIRWYKSQGRI</sequence>
<evidence type="ECO:0000256" key="1">
    <source>
        <dbReference type="ARBA" id="ARBA00007637"/>
    </source>
</evidence>
<feature type="domain" description="NAD-dependent epimerase/dehydratase" evidence="2">
    <location>
        <begin position="3"/>
        <end position="232"/>
    </location>
</feature>
<evidence type="ECO:0000313" key="3">
    <source>
        <dbReference type="EMBL" id="TCO81603.1"/>
    </source>
</evidence>
<accession>A0A4R2LF97</accession>
<evidence type="ECO:0000259" key="2">
    <source>
        <dbReference type="Pfam" id="PF01370"/>
    </source>
</evidence>
<dbReference type="AlphaFoldDB" id="A0A4R2LF97"/>
<comment type="similarity">
    <text evidence="1">Belongs to the NAD(P)-dependent epimerase/dehydratase family.</text>
</comment>
<dbReference type="SUPFAM" id="SSF51735">
    <property type="entry name" value="NAD(P)-binding Rossmann-fold domains"/>
    <property type="match status" value="1"/>
</dbReference>
<dbReference type="InterPro" id="IPR001509">
    <property type="entry name" value="Epimerase_deHydtase"/>
</dbReference>
<protein>
    <submittedName>
        <fullName evidence="3">Nucleoside-diphosphate-sugar epimerase</fullName>
    </submittedName>
</protein>
<dbReference type="RefSeq" id="WP_165873389.1">
    <property type="nucleotide sequence ID" value="NZ_JANKAQ010000023.1"/>
</dbReference>
<dbReference type="PANTHER" id="PTHR43000">
    <property type="entry name" value="DTDP-D-GLUCOSE 4,6-DEHYDRATASE-RELATED"/>
    <property type="match status" value="1"/>
</dbReference>
<name>A0A4R2LF97_9FIRM</name>
<dbReference type="Pfam" id="PF01370">
    <property type="entry name" value="Epimerase"/>
    <property type="match status" value="1"/>
</dbReference>
<dbReference type="Gene3D" id="3.40.50.720">
    <property type="entry name" value="NAD(P)-binding Rossmann-like Domain"/>
    <property type="match status" value="1"/>
</dbReference>
<reference evidence="3 4" key="1">
    <citation type="submission" date="2019-03" db="EMBL/GenBank/DDBJ databases">
        <title>Genomic Encyclopedia of Type Strains, Phase IV (KMG-IV): sequencing the most valuable type-strain genomes for metagenomic binning, comparative biology and taxonomic classification.</title>
        <authorList>
            <person name="Goeker M."/>
        </authorList>
    </citation>
    <scope>NUCLEOTIDE SEQUENCE [LARGE SCALE GENOMIC DNA]</scope>
    <source>
        <strain evidence="3 4">DSM 28559</strain>
    </source>
</reference>
<evidence type="ECO:0000313" key="4">
    <source>
        <dbReference type="Proteomes" id="UP000295711"/>
    </source>
</evidence>
<dbReference type="EMBL" id="SLXA01000023">
    <property type="protein sequence ID" value="TCO81603.1"/>
    <property type="molecule type" value="Genomic_DNA"/>
</dbReference>
<dbReference type="InterPro" id="IPR036291">
    <property type="entry name" value="NAD(P)-bd_dom_sf"/>
</dbReference>
<comment type="caution">
    <text evidence="3">The sequence shown here is derived from an EMBL/GenBank/DDBJ whole genome shotgun (WGS) entry which is preliminary data.</text>
</comment>
<organism evidence="3 4">
    <name type="scientific">Frisingicoccus caecimuris</name>
    <dbReference type="NCBI Taxonomy" id="1796636"/>
    <lineage>
        <taxon>Bacteria</taxon>
        <taxon>Bacillati</taxon>
        <taxon>Bacillota</taxon>
        <taxon>Clostridia</taxon>
        <taxon>Lachnospirales</taxon>
        <taxon>Lachnospiraceae</taxon>
        <taxon>Frisingicoccus</taxon>
    </lineage>
</organism>
<gene>
    <name evidence="3" type="ORF">EV212_12311</name>
</gene>
<keyword evidence="4" id="KW-1185">Reference proteome</keyword>